<dbReference type="Gene3D" id="2.60.40.2380">
    <property type="match status" value="1"/>
</dbReference>
<dbReference type="Gene3D" id="3.30.70.270">
    <property type="match status" value="1"/>
</dbReference>
<dbReference type="PANTHER" id="PTHR46663">
    <property type="entry name" value="DIGUANYLATE CYCLASE DGCT-RELATED"/>
    <property type="match status" value="1"/>
</dbReference>
<dbReference type="Proteomes" id="UP000274350">
    <property type="component" value="Chromosome"/>
</dbReference>
<dbReference type="SUPFAM" id="SSF55073">
    <property type="entry name" value="Nucleotide cyclase"/>
    <property type="match status" value="1"/>
</dbReference>
<dbReference type="Pfam" id="PF07695">
    <property type="entry name" value="7TMR-DISM_7TM"/>
    <property type="match status" value="1"/>
</dbReference>
<dbReference type="InterPro" id="IPR043128">
    <property type="entry name" value="Rev_trsase/Diguanyl_cyclase"/>
</dbReference>
<feature type="transmembrane region" description="Helical" evidence="1">
    <location>
        <begin position="357"/>
        <end position="376"/>
    </location>
</feature>
<feature type="transmembrane region" description="Helical" evidence="1">
    <location>
        <begin position="298"/>
        <end position="317"/>
    </location>
</feature>
<dbReference type="OrthoDB" id="5289013at2"/>
<protein>
    <submittedName>
        <fullName evidence="3">GGDEF domain-containing protein</fullName>
    </submittedName>
</protein>
<dbReference type="SMART" id="SM00267">
    <property type="entry name" value="GGDEF"/>
    <property type="match status" value="1"/>
</dbReference>
<dbReference type="KEGG" id="upi:EJG51_008275"/>
<name>A0A6M4A3I9_9BURK</name>
<dbReference type="InterPro" id="IPR011623">
    <property type="entry name" value="7TMR_DISM_rcpt_extracell_dom1"/>
</dbReference>
<evidence type="ECO:0000259" key="2">
    <source>
        <dbReference type="PROSITE" id="PS50887"/>
    </source>
</evidence>
<dbReference type="PROSITE" id="PS50887">
    <property type="entry name" value="GGDEF"/>
    <property type="match status" value="1"/>
</dbReference>
<dbReference type="Pfam" id="PF07696">
    <property type="entry name" value="7TMR-DISMED2"/>
    <property type="match status" value="1"/>
</dbReference>
<feature type="transmembrane region" description="Helical" evidence="1">
    <location>
        <begin position="323"/>
        <end position="345"/>
    </location>
</feature>
<dbReference type="Pfam" id="PF00990">
    <property type="entry name" value="GGDEF"/>
    <property type="match status" value="1"/>
</dbReference>
<evidence type="ECO:0000313" key="4">
    <source>
        <dbReference type="Proteomes" id="UP000274350"/>
    </source>
</evidence>
<accession>A0A6M4A3I9</accession>
<dbReference type="InterPro" id="IPR011622">
    <property type="entry name" value="7TMR_DISM_rcpt_extracell_dom2"/>
</dbReference>
<evidence type="ECO:0000256" key="1">
    <source>
        <dbReference type="SAM" id="Phobius"/>
    </source>
</evidence>
<dbReference type="CDD" id="cd01949">
    <property type="entry name" value="GGDEF"/>
    <property type="match status" value="1"/>
</dbReference>
<dbReference type="FunFam" id="3.30.70.270:FF:000001">
    <property type="entry name" value="Diguanylate cyclase domain protein"/>
    <property type="match status" value="1"/>
</dbReference>
<dbReference type="NCBIfam" id="TIGR00254">
    <property type="entry name" value="GGDEF"/>
    <property type="match status" value="1"/>
</dbReference>
<keyword evidence="1" id="KW-1133">Transmembrane helix</keyword>
<reference evidence="3 4" key="1">
    <citation type="journal article" date="2019" name="Int. J. Syst. Evol. Microbiol.">
        <title>Undibacterium piscinae sp. nov., isolated from Korean shiner intestine.</title>
        <authorList>
            <person name="Lee S.Y."/>
            <person name="Kang W."/>
            <person name="Kim P.S."/>
            <person name="Kim H.S."/>
            <person name="Sung H."/>
            <person name="Shin N.R."/>
            <person name="Whon T.W."/>
            <person name="Yun J.H."/>
            <person name="Lee J.Y."/>
            <person name="Lee J.Y."/>
            <person name="Jung M.J."/>
            <person name="Jeong Y.S."/>
            <person name="Tak E.J."/>
            <person name="Han J.E."/>
            <person name="Hyun D.W."/>
            <person name="Kang M.S."/>
            <person name="Lee K.E."/>
            <person name="Lee B.H."/>
            <person name="Bae J.W."/>
        </authorList>
    </citation>
    <scope>NUCLEOTIDE SEQUENCE [LARGE SCALE GENOMIC DNA]</scope>
    <source>
        <strain evidence="3 4">S11R28</strain>
    </source>
</reference>
<feature type="transmembrane region" description="Helical" evidence="1">
    <location>
        <begin position="240"/>
        <end position="261"/>
    </location>
</feature>
<dbReference type="GO" id="GO:0003824">
    <property type="term" value="F:catalytic activity"/>
    <property type="evidence" value="ECO:0007669"/>
    <property type="project" value="UniProtKB-ARBA"/>
</dbReference>
<gene>
    <name evidence="3" type="ORF">EJG51_008275</name>
</gene>
<dbReference type="InterPro" id="IPR052163">
    <property type="entry name" value="DGC-Regulatory_Protein"/>
</dbReference>
<sequence length="617" mass="67832">MINNPALTEITCLRITRCLTHLWQILLASALGCLLLLLPMSSAAAESVVLRDDSPLVQAWPSLKELSDPEKKLGIDQVLQAKDHFRPPQRAYGTLGLRKDAVWLHIPISISDQSNGLWVLDIDYPVINRIDLYVTSGNKVLQQSTLGNLQASTQRVINGRAHTFPLKLKAGESYDLFLRIENTGAMILPITFNKPSAFHTLALREQMLQGLLTGLAICLLVYSLAQWLSLGEHLFIKYALLISGSTLFSLLQFGIGAQYIWTGNVWMETHMGGVSALIAITGTFLFIEQALAGPDLPVWLASLMKLGAALSTLFAVSYCFDLISIHTVTFIVGTLGLMPTVLGTPGAFKRARRGDSIGVYFLLAWTVYFITTAIMIEVIKGRLPVNFWTMHSFQFGATFDMLIFMKVLGTRTKSIHAAMLHATGERDKLHSLAHSDPLTGLPNRREIHSCITTAIAHGTSEKIVAVYMLDLDGFKQVNDQYGHDVGDELLISVAQRLQASLRSTDVVARLGGDEFVVMASELKTHRQAQELAEKMLSAFNYAFVLSEQSCRVGLTIGYALAPLDGNDTQDLLKRADAAMYSGKQDGKHCARRTDATETQASLIIPQAEERRSNSAAA</sequence>
<dbReference type="InterPro" id="IPR000160">
    <property type="entry name" value="GGDEF_dom"/>
</dbReference>
<dbReference type="EMBL" id="CP051152">
    <property type="protein sequence ID" value="QJQ05841.1"/>
    <property type="molecule type" value="Genomic_DNA"/>
</dbReference>
<dbReference type="AlphaFoldDB" id="A0A6M4A3I9"/>
<dbReference type="PANTHER" id="PTHR46663:SF3">
    <property type="entry name" value="SLL0267 PROTEIN"/>
    <property type="match status" value="1"/>
</dbReference>
<feature type="domain" description="GGDEF" evidence="2">
    <location>
        <begin position="462"/>
        <end position="595"/>
    </location>
</feature>
<dbReference type="InterPro" id="IPR029787">
    <property type="entry name" value="Nucleotide_cyclase"/>
</dbReference>
<feature type="transmembrane region" description="Helical" evidence="1">
    <location>
        <begin position="273"/>
        <end position="291"/>
    </location>
</feature>
<evidence type="ECO:0000313" key="3">
    <source>
        <dbReference type="EMBL" id="QJQ05841.1"/>
    </source>
</evidence>
<organism evidence="3 4">
    <name type="scientific">Undibacterium piscinae</name>
    <dbReference type="NCBI Taxonomy" id="2495591"/>
    <lineage>
        <taxon>Bacteria</taxon>
        <taxon>Pseudomonadati</taxon>
        <taxon>Pseudomonadota</taxon>
        <taxon>Betaproteobacteria</taxon>
        <taxon>Burkholderiales</taxon>
        <taxon>Oxalobacteraceae</taxon>
        <taxon>Undibacterium</taxon>
    </lineage>
</organism>
<keyword evidence="4" id="KW-1185">Reference proteome</keyword>
<keyword evidence="1" id="KW-0812">Transmembrane</keyword>
<keyword evidence="1" id="KW-0472">Membrane</keyword>
<proteinExistence type="predicted"/>
<feature type="transmembrane region" description="Helical" evidence="1">
    <location>
        <begin position="207"/>
        <end position="228"/>
    </location>
</feature>